<evidence type="ECO:0000256" key="4">
    <source>
        <dbReference type="ARBA" id="ARBA00023163"/>
    </source>
</evidence>
<dbReference type="InterPro" id="IPR000847">
    <property type="entry name" value="LysR_HTH_N"/>
</dbReference>
<dbReference type="PROSITE" id="PS50931">
    <property type="entry name" value="HTH_LYSR"/>
    <property type="match status" value="1"/>
</dbReference>
<dbReference type="GO" id="GO:0003700">
    <property type="term" value="F:DNA-binding transcription factor activity"/>
    <property type="evidence" value="ECO:0007669"/>
    <property type="project" value="InterPro"/>
</dbReference>
<protein>
    <submittedName>
        <fullName evidence="6">Putative transcription regulator, LysR family protein</fullName>
    </submittedName>
</protein>
<keyword evidence="3" id="KW-0238">DNA-binding</keyword>
<dbReference type="Gene3D" id="3.40.190.10">
    <property type="entry name" value="Periplasmic binding protein-like II"/>
    <property type="match status" value="2"/>
</dbReference>
<sequence>MKLSQLRALLAVADTGSFSEAAMQLGLSQSSVSESITALEKHLNVSLLLRGRAGARLTSAGEQVVVHARTALRAISSIEEEVVLLQGKIEGTLNISTFRSIASHVVPRIMQRVRQDHPGLHIQLIESQICDVPHLLQPLDDGRADLAFVPQARTENHLSWKLLDDPYDALVPAGSIQREVVTLQDLTRQPLMVWKEGDCAERIAGYLKKHQLNPPEIIRVQDDFTMYNLVAQNLGMCLAPRLTLDYVPHGAEILPLQEPLNREICLAVRPGGLRIPAVRYFIQQLKKLLPASGLPDLDVQQTPVNPS</sequence>
<feature type="domain" description="HTH lysR-type" evidence="5">
    <location>
        <begin position="1"/>
        <end position="58"/>
    </location>
</feature>
<evidence type="ECO:0000259" key="5">
    <source>
        <dbReference type="PROSITE" id="PS50931"/>
    </source>
</evidence>
<dbReference type="Pfam" id="PF00126">
    <property type="entry name" value="HTH_1"/>
    <property type="match status" value="1"/>
</dbReference>
<dbReference type="SUPFAM" id="SSF53850">
    <property type="entry name" value="Periplasmic binding protein-like II"/>
    <property type="match status" value="1"/>
</dbReference>
<dbReference type="CDD" id="cd05466">
    <property type="entry name" value="PBP2_LTTR_substrate"/>
    <property type="match status" value="1"/>
</dbReference>
<dbReference type="InterPro" id="IPR036388">
    <property type="entry name" value="WH-like_DNA-bd_sf"/>
</dbReference>
<dbReference type="PANTHER" id="PTHR30346:SF28">
    <property type="entry name" value="HTH-TYPE TRANSCRIPTIONAL REGULATOR CYNR"/>
    <property type="match status" value="1"/>
</dbReference>
<dbReference type="PRINTS" id="PR00039">
    <property type="entry name" value="HTHLYSR"/>
</dbReference>
<dbReference type="Pfam" id="PF03466">
    <property type="entry name" value="LysR_substrate"/>
    <property type="match status" value="1"/>
</dbReference>
<accession>A0A511N0Q0</accession>
<reference evidence="6 7" key="1">
    <citation type="submission" date="2019-07" db="EMBL/GenBank/DDBJ databases">
        <title>Whole genome shotgun sequence of Deinococcus cellulosilyticus NBRC 106333.</title>
        <authorList>
            <person name="Hosoyama A."/>
            <person name="Uohara A."/>
            <person name="Ohji S."/>
            <person name="Ichikawa N."/>
        </authorList>
    </citation>
    <scope>NUCLEOTIDE SEQUENCE [LARGE SCALE GENOMIC DNA]</scope>
    <source>
        <strain evidence="6 7">NBRC 106333</strain>
    </source>
</reference>
<dbReference type="EMBL" id="BJXB01000006">
    <property type="protein sequence ID" value="GEM46061.1"/>
    <property type="molecule type" value="Genomic_DNA"/>
</dbReference>
<dbReference type="OrthoDB" id="63123at2"/>
<evidence type="ECO:0000256" key="3">
    <source>
        <dbReference type="ARBA" id="ARBA00023125"/>
    </source>
</evidence>
<evidence type="ECO:0000256" key="2">
    <source>
        <dbReference type="ARBA" id="ARBA00023015"/>
    </source>
</evidence>
<comment type="similarity">
    <text evidence="1">Belongs to the LysR transcriptional regulatory family.</text>
</comment>
<keyword evidence="4" id="KW-0804">Transcription</keyword>
<evidence type="ECO:0000313" key="6">
    <source>
        <dbReference type="EMBL" id="GEM46061.1"/>
    </source>
</evidence>
<dbReference type="FunFam" id="1.10.10.10:FF:000001">
    <property type="entry name" value="LysR family transcriptional regulator"/>
    <property type="match status" value="1"/>
</dbReference>
<proteinExistence type="inferred from homology"/>
<keyword evidence="2" id="KW-0805">Transcription regulation</keyword>
<keyword evidence="7" id="KW-1185">Reference proteome</keyword>
<dbReference type="SUPFAM" id="SSF46785">
    <property type="entry name" value="Winged helix' DNA-binding domain"/>
    <property type="match status" value="1"/>
</dbReference>
<name>A0A511N0Q0_DEIC1</name>
<dbReference type="Gene3D" id="1.10.10.10">
    <property type="entry name" value="Winged helix-like DNA-binding domain superfamily/Winged helix DNA-binding domain"/>
    <property type="match status" value="1"/>
</dbReference>
<organism evidence="6 7">
    <name type="scientific">Deinococcus cellulosilyticus (strain DSM 18568 / NBRC 106333 / KACC 11606 / 5516J-15)</name>
    <dbReference type="NCBI Taxonomy" id="1223518"/>
    <lineage>
        <taxon>Bacteria</taxon>
        <taxon>Thermotogati</taxon>
        <taxon>Deinococcota</taxon>
        <taxon>Deinococci</taxon>
        <taxon>Deinococcales</taxon>
        <taxon>Deinococcaceae</taxon>
        <taxon>Deinococcus</taxon>
    </lineage>
</organism>
<comment type="caution">
    <text evidence="6">The sequence shown here is derived from an EMBL/GenBank/DDBJ whole genome shotgun (WGS) entry which is preliminary data.</text>
</comment>
<gene>
    <name evidence="6" type="ORF">DC3_16960</name>
</gene>
<evidence type="ECO:0000256" key="1">
    <source>
        <dbReference type="ARBA" id="ARBA00009437"/>
    </source>
</evidence>
<evidence type="ECO:0000313" key="7">
    <source>
        <dbReference type="Proteomes" id="UP000321306"/>
    </source>
</evidence>
<dbReference type="AlphaFoldDB" id="A0A511N0Q0"/>
<dbReference type="RefSeq" id="WP_146883882.1">
    <property type="nucleotide sequence ID" value="NZ_BJXB01000006.1"/>
</dbReference>
<dbReference type="GO" id="GO:0032993">
    <property type="term" value="C:protein-DNA complex"/>
    <property type="evidence" value="ECO:0007669"/>
    <property type="project" value="TreeGrafter"/>
</dbReference>
<dbReference type="InterPro" id="IPR036390">
    <property type="entry name" value="WH_DNA-bd_sf"/>
</dbReference>
<dbReference type="InterPro" id="IPR005119">
    <property type="entry name" value="LysR_subst-bd"/>
</dbReference>
<dbReference type="PANTHER" id="PTHR30346">
    <property type="entry name" value="TRANSCRIPTIONAL DUAL REGULATOR HCAR-RELATED"/>
    <property type="match status" value="1"/>
</dbReference>
<dbReference type="Proteomes" id="UP000321306">
    <property type="component" value="Unassembled WGS sequence"/>
</dbReference>
<dbReference type="GO" id="GO:0003677">
    <property type="term" value="F:DNA binding"/>
    <property type="evidence" value="ECO:0007669"/>
    <property type="project" value="UniProtKB-KW"/>
</dbReference>